<feature type="transmembrane region" description="Helical" evidence="2">
    <location>
        <begin position="50"/>
        <end position="77"/>
    </location>
</feature>
<gene>
    <name evidence="3" type="ORF">PHLGIDRAFT_121231</name>
</gene>
<evidence type="ECO:0000313" key="4">
    <source>
        <dbReference type="Proteomes" id="UP000053257"/>
    </source>
</evidence>
<protein>
    <submittedName>
        <fullName evidence="3">Uncharacterized protein</fullName>
    </submittedName>
</protein>
<feature type="region of interest" description="Disordered" evidence="1">
    <location>
        <begin position="19"/>
        <end position="40"/>
    </location>
</feature>
<dbReference type="HOGENOM" id="CLU_594607_0_0_1"/>
<evidence type="ECO:0000313" key="3">
    <source>
        <dbReference type="EMBL" id="KIP03834.1"/>
    </source>
</evidence>
<feature type="region of interest" description="Disordered" evidence="1">
    <location>
        <begin position="110"/>
        <end position="141"/>
    </location>
</feature>
<evidence type="ECO:0000256" key="1">
    <source>
        <dbReference type="SAM" id="MobiDB-lite"/>
    </source>
</evidence>
<keyword evidence="2" id="KW-1133">Transmembrane helix</keyword>
<keyword evidence="2" id="KW-0472">Membrane</keyword>
<keyword evidence="2" id="KW-0812">Transmembrane</keyword>
<keyword evidence="4" id="KW-1185">Reference proteome</keyword>
<dbReference type="EMBL" id="KN840598">
    <property type="protein sequence ID" value="KIP03834.1"/>
    <property type="molecule type" value="Genomic_DNA"/>
</dbReference>
<reference evidence="3 4" key="1">
    <citation type="journal article" date="2014" name="PLoS Genet.">
        <title>Analysis of the Phlebiopsis gigantea genome, transcriptome and secretome provides insight into its pioneer colonization strategies of wood.</title>
        <authorList>
            <person name="Hori C."/>
            <person name="Ishida T."/>
            <person name="Igarashi K."/>
            <person name="Samejima M."/>
            <person name="Suzuki H."/>
            <person name="Master E."/>
            <person name="Ferreira P."/>
            <person name="Ruiz-Duenas F.J."/>
            <person name="Held B."/>
            <person name="Canessa P."/>
            <person name="Larrondo L.F."/>
            <person name="Schmoll M."/>
            <person name="Druzhinina I.S."/>
            <person name="Kubicek C.P."/>
            <person name="Gaskell J.A."/>
            <person name="Kersten P."/>
            <person name="St John F."/>
            <person name="Glasner J."/>
            <person name="Sabat G."/>
            <person name="Splinter BonDurant S."/>
            <person name="Syed K."/>
            <person name="Yadav J."/>
            <person name="Mgbeahuruike A.C."/>
            <person name="Kovalchuk A."/>
            <person name="Asiegbu F.O."/>
            <person name="Lackner G."/>
            <person name="Hoffmeister D."/>
            <person name="Rencoret J."/>
            <person name="Gutierrez A."/>
            <person name="Sun H."/>
            <person name="Lindquist E."/>
            <person name="Barry K."/>
            <person name="Riley R."/>
            <person name="Grigoriev I.V."/>
            <person name="Henrissat B."/>
            <person name="Kues U."/>
            <person name="Berka R.M."/>
            <person name="Martinez A.T."/>
            <person name="Covert S.F."/>
            <person name="Blanchette R.A."/>
            <person name="Cullen D."/>
        </authorList>
    </citation>
    <scope>NUCLEOTIDE SEQUENCE [LARGE SCALE GENOMIC DNA]</scope>
    <source>
        <strain evidence="3 4">11061_1 CR5-6</strain>
    </source>
</reference>
<proteinExistence type="predicted"/>
<dbReference type="AlphaFoldDB" id="A0A0C3NGI3"/>
<organism evidence="3 4">
    <name type="scientific">Phlebiopsis gigantea (strain 11061_1 CR5-6)</name>
    <name type="common">White-rot fungus</name>
    <name type="synonym">Peniophora gigantea</name>
    <dbReference type="NCBI Taxonomy" id="745531"/>
    <lineage>
        <taxon>Eukaryota</taxon>
        <taxon>Fungi</taxon>
        <taxon>Dikarya</taxon>
        <taxon>Basidiomycota</taxon>
        <taxon>Agaricomycotina</taxon>
        <taxon>Agaricomycetes</taxon>
        <taxon>Polyporales</taxon>
        <taxon>Phanerochaetaceae</taxon>
        <taxon>Phlebiopsis</taxon>
    </lineage>
</organism>
<name>A0A0C3NGI3_PHLG1</name>
<dbReference type="Proteomes" id="UP000053257">
    <property type="component" value="Unassembled WGS sequence"/>
</dbReference>
<accession>A0A0C3NGI3</accession>
<sequence length="460" mass="50065">MDYKEPAHGLSEYAVTSRLGPDERSTLPADFSPRVSKRPQLPSRAGSLKLLLICRACAFLAAWFGLSILALLVLLYFKDARKRHIEKLNSSRSIKPTYASMVTSMRISRTGAPTLLSSNQPRQRKPSLNRTRVSSFPAPTPPLIPVPPPLPSFWAAPLVPDPPKNLSRSDTTRSLPTGGTNRDGVLVVYSSISTRPASDLLSYEDLRPRSRYAVLAITDHELERAALAPADRSLDGCLVGPVQACDPSTSIDLLAGPIVEEPVTPPAVGVASYHSTGDLTVEYLENKPHSAGTRGLLLEYDDSSSTASAALVSSLHINPSRLSPQSGRCFQAGPNVRDTQSAVGVESPLRSAFASPMPNLDGRRTLRRSRTLSAVRFVEPPPPVDERTTTIEGFAAATCGELCDDTASLHAVGANVVGQRKVPYRSQSWDFSQDDSAEIQRKFLKHTNQHMRRMLSREQL</sequence>
<evidence type="ECO:0000256" key="2">
    <source>
        <dbReference type="SAM" id="Phobius"/>
    </source>
</evidence>